<evidence type="ECO:0000256" key="5">
    <source>
        <dbReference type="ARBA" id="ARBA00022842"/>
    </source>
</evidence>
<sequence length="231" mass="25611">MHVHRHHKIRTAGRLAGGKITGMTGVILAGGKSSRMGYHNKALLLHRGGRMIEGIYRTLAELFTEVIIVTNTPQHYQFLPCRKVSDIFPGKGVTAGIHAALSQCNEEAVFTVACDMPHLNPQLIRHLAQQYQDVDVVIPRSDGGYEPLHAIYGMGCLPALEELLDKGEQRVISVLPKVRVKEVEAAEVARFDPGFCSFANINTPDDYYRLRNAEKDPDPLGQENEMLLQSS</sequence>
<organism evidence="10 11">
    <name type="scientific">Geotalea daltonii (strain DSM 22248 / JCM 15807 / FRC-32)</name>
    <name type="common">Geobacter daltonii</name>
    <dbReference type="NCBI Taxonomy" id="316067"/>
    <lineage>
        <taxon>Bacteria</taxon>
        <taxon>Pseudomonadati</taxon>
        <taxon>Thermodesulfobacteriota</taxon>
        <taxon>Desulfuromonadia</taxon>
        <taxon>Geobacterales</taxon>
        <taxon>Geobacteraceae</taxon>
        <taxon>Geotalea</taxon>
    </lineage>
</organism>
<dbReference type="PANTHER" id="PTHR19136">
    <property type="entry name" value="MOLYBDENUM COFACTOR GUANYLYLTRANSFERASE"/>
    <property type="match status" value="1"/>
</dbReference>
<comment type="function">
    <text evidence="8">Transfers a GMP moiety from GTP to Mo-molybdopterin (Mo-MPT) cofactor (Moco or molybdenum cofactor) to form Mo-molybdopterin guanine dinucleotide (Mo-MGD) cofactor.</text>
</comment>
<dbReference type="EMBL" id="CP001390">
    <property type="protein sequence ID" value="ACM18524.1"/>
    <property type="molecule type" value="Genomic_DNA"/>
</dbReference>
<reference evidence="10 11" key="1">
    <citation type="submission" date="2009-01" db="EMBL/GenBank/DDBJ databases">
        <title>Complete sequence of Geobacter sp. FRC-32.</title>
        <authorList>
            <consortium name="US DOE Joint Genome Institute"/>
            <person name="Lucas S."/>
            <person name="Copeland A."/>
            <person name="Lapidus A."/>
            <person name="Glavina del Rio T."/>
            <person name="Dalin E."/>
            <person name="Tice H."/>
            <person name="Bruce D."/>
            <person name="Goodwin L."/>
            <person name="Pitluck S."/>
            <person name="Saunders E."/>
            <person name="Brettin T."/>
            <person name="Detter J.C."/>
            <person name="Han C."/>
            <person name="Larimer F."/>
            <person name="Land M."/>
            <person name="Hauser L."/>
            <person name="Kyrpides N."/>
            <person name="Ovchinnikova G."/>
            <person name="Kostka J."/>
            <person name="Richardson P."/>
        </authorList>
    </citation>
    <scope>NUCLEOTIDE SEQUENCE [LARGE SCALE GENOMIC DNA]</scope>
    <source>
        <strain evidence="11">DSM 22248 / JCM 15807 / FRC-32</strain>
    </source>
</reference>
<dbReference type="HAMAP" id="MF_00316">
    <property type="entry name" value="MobA"/>
    <property type="match status" value="1"/>
</dbReference>
<dbReference type="InterPro" id="IPR025877">
    <property type="entry name" value="MobA-like_NTP_Trfase"/>
</dbReference>
<dbReference type="InterPro" id="IPR029044">
    <property type="entry name" value="Nucleotide-diphossugar_trans"/>
</dbReference>
<keyword evidence="2 8" id="KW-0808">Transferase</keyword>
<dbReference type="GO" id="GO:0005525">
    <property type="term" value="F:GTP binding"/>
    <property type="evidence" value="ECO:0007669"/>
    <property type="project" value="UniProtKB-UniRule"/>
</dbReference>
<gene>
    <name evidence="8" type="primary">mobA</name>
    <name evidence="10" type="synonym">mobA-4</name>
    <name evidence="10" type="ordered locus">Geob_0150</name>
</gene>
<feature type="binding site" evidence="8">
    <location>
        <position position="86"/>
    </location>
    <ligand>
        <name>GTP</name>
        <dbReference type="ChEBI" id="CHEBI:37565"/>
    </ligand>
</feature>
<dbReference type="GO" id="GO:0061603">
    <property type="term" value="F:molybdenum cofactor guanylyltransferase activity"/>
    <property type="evidence" value="ECO:0007669"/>
    <property type="project" value="UniProtKB-EC"/>
</dbReference>
<dbReference type="eggNOG" id="COG0746">
    <property type="taxonomic scope" value="Bacteria"/>
</dbReference>
<evidence type="ECO:0000256" key="7">
    <source>
        <dbReference type="ARBA" id="ARBA00023150"/>
    </source>
</evidence>
<comment type="catalytic activity">
    <reaction evidence="8">
        <text>Mo-molybdopterin + GTP + H(+) = Mo-molybdopterin guanine dinucleotide + diphosphate</text>
        <dbReference type="Rhea" id="RHEA:34243"/>
        <dbReference type="ChEBI" id="CHEBI:15378"/>
        <dbReference type="ChEBI" id="CHEBI:33019"/>
        <dbReference type="ChEBI" id="CHEBI:37565"/>
        <dbReference type="ChEBI" id="CHEBI:71302"/>
        <dbReference type="ChEBI" id="CHEBI:71310"/>
        <dbReference type="EC" id="2.7.7.77"/>
    </reaction>
</comment>
<keyword evidence="6 8" id="KW-0342">GTP-binding</keyword>
<evidence type="ECO:0000256" key="6">
    <source>
        <dbReference type="ARBA" id="ARBA00023134"/>
    </source>
</evidence>
<feature type="binding site" evidence="8">
    <location>
        <position position="115"/>
    </location>
    <ligand>
        <name>Mg(2+)</name>
        <dbReference type="ChEBI" id="CHEBI:18420"/>
    </ligand>
</feature>
<evidence type="ECO:0000256" key="2">
    <source>
        <dbReference type="ARBA" id="ARBA00022679"/>
    </source>
</evidence>
<dbReference type="STRING" id="316067.Geob_0150"/>
<keyword evidence="5 8" id="KW-0460">Magnesium</keyword>
<dbReference type="GO" id="GO:0006777">
    <property type="term" value="P:Mo-molybdopterin cofactor biosynthetic process"/>
    <property type="evidence" value="ECO:0007669"/>
    <property type="project" value="UniProtKB-KW"/>
</dbReference>
<dbReference type="InterPro" id="IPR013482">
    <property type="entry name" value="Molybde_CF_guanTrfase"/>
</dbReference>
<dbReference type="SUPFAM" id="SSF53448">
    <property type="entry name" value="Nucleotide-diphospho-sugar transferases"/>
    <property type="match status" value="1"/>
</dbReference>
<feature type="binding site" evidence="8">
    <location>
        <begin position="28"/>
        <end position="30"/>
    </location>
    <ligand>
        <name>GTP</name>
        <dbReference type="ChEBI" id="CHEBI:37565"/>
    </ligand>
</feature>
<protein>
    <recommendedName>
        <fullName evidence="8">Probable molybdenum cofactor guanylyltransferase</fullName>
        <shortName evidence="8">MoCo guanylyltransferase</shortName>
        <ecNumber evidence="8">2.7.7.77</ecNumber>
    </recommendedName>
    <alternativeName>
        <fullName evidence="8">GTP:molybdopterin guanylyltransferase</fullName>
    </alternativeName>
    <alternativeName>
        <fullName evidence="8">Mo-MPT guanylyltransferase</fullName>
    </alternativeName>
    <alternativeName>
        <fullName evidence="8">Molybdopterin guanylyltransferase</fullName>
    </alternativeName>
    <alternativeName>
        <fullName evidence="8">Molybdopterin-guanine dinucleotide synthase</fullName>
        <shortName evidence="8">MGD synthase</shortName>
    </alternativeName>
</protein>
<dbReference type="EC" id="2.7.7.77" evidence="8"/>
<comment type="similarity">
    <text evidence="8">Belongs to the MobA family.</text>
</comment>
<evidence type="ECO:0000256" key="1">
    <source>
        <dbReference type="ARBA" id="ARBA00022490"/>
    </source>
</evidence>
<name>B9M8I9_GEODF</name>
<feature type="domain" description="MobA-like NTP transferase" evidence="9">
    <location>
        <begin position="25"/>
        <end position="173"/>
    </location>
</feature>
<keyword evidence="3 8" id="KW-0479">Metal-binding</keyword>
<feature type="binding site" evidence="8">
    <location>
        <position position="41"/>
    </location>
    <ligand>
        <name>GTP</name>
        <dbReference type="ChEBI" id="CHEBI:37565"/>
    </ligand>
</feature>
<dbReference type="AlphaFoldDB" id="B9M8I9"/>
<accession>B9M8I9</accession>
<feature type="binding site" evidence="8">
    <location>
        <position position="115"/>
    </location>
    <ligand>
        <name>GTP</name>
        <dbReference type="ChEBI" id="CHEBI:37565"/>
    </ligand>
</feature>
<dbReference type="CDD" id="cd02503">
    <property type="entry name" value="MobA"/>
    <property type="match status" value="1"/>
</dbReference>
<dbReference type="GO" id="GO:0005737">
    <property type="term" value="C:cytoplasm"/>
    <property type="evidence" value="ECO:0007669"/>
    <property type="project" value="UniProtKB-SubCell"/>
</dbReference>
<dbReference type="KEGG" id="geo:Geob_0150"/>
<dbReference type="Proteomes" id="UP000007721">
    <property type="component" value="Chromosome"/>
</dbReference>
<evidence type="ECO:0000259" key="9">
    <source>
        <dbReference type="Pfam" id="PF12804"/>
    </source>
</evidence>
<evidence type="ECO:0000313" key="10">
    <source>
        <dbReference type="EMBL" id="ACM18524.1"/>
    </source>
</evidence>
<evidence type="ECO:0000256" key="4">
    <source>
        <dbReference type="ARBA" id="ARBA00022741"/>
    </source>
</evidence>
<evidence type="ECO:0000256" key="8">
    <source>
        <dbReference type="HAMAP-Rule" id="MF_00316"/>
    </source>
</evidence>
<comment type="subcellular location">
    <subcellularLocation>
        <location evidence="8">Cytoplasm</location>
    </subcellularLocation>
</comment>
<evidence type="ECO:0000256" key="3">
    <source>
        <dbReference type="ARBA" id="ARBA00022723"/>
    </source>
</evidence>
<keyword evidence="4 8" id="KW-0547">Nucleotide-binding</keyword>
<dbReference type="Gene3D" id="3.90.550.10">
    <property type="entry name" value="Spore Coat Polysaccharide Biosynthesis Protein SpsA, Chain A"/>
    <property type="match status" value="1"/>
</dbReference>
<comment type="domain">
    <text evidence="8">The N-terminal domain determines nucleotide recognition and specific binding, while the C-terminal domain determines the specific binding to the target protein.</text>
</comment>
<dbReference type="GO" id="GO:0046872">
    <property type="term" value="F:metal ion binding"/>
    <property type="evidence" value="ECO:0007669"/>
    <property type="project" value="UniProtKB-KW"/>
</dbReference>
<dbReference type="HOGENOM" id="CLU_055597_2_1_7"/>
<dbReference type="Pfam" id="PF12804">
    <property type="entry name" value="NTP_transf_3"/>
    <property type="match status" value="1"/>
</dbReference>
<evidence type="ECO:0000313" key="11">
    <source>
        <dbReference type="Proteomes" id="UP000007721"/>
    </source>
</evidence>
<keyword evidence="11" id="KW-1185">Reference proteome</keyword>
<keyword evidence="10" id="KW-0548">Nucleotidyltransferase</keyword>
<keyword evidence="7 8" id="KW-0501">Molybdenum cofactor biosynthesis</keyword>
<proteinExistence type="inferred from homology"/>
<dbReference type="RefSeq" id="WP_012645253.1">
    <property type="nucleotide sequence ID" value="NC_011979.1"/>
</dbReference>
<comment type="cofactor">
    <cofactor evidence="8">
        <name>Mg(2+)</name>
        <dbReference type="ChEBI" id="CHEBI:18420"/>
    </cofactor>
</comment>
<comment type="caution">
    <text evidence="8">Lacks conserved residue(s) required for the propagation of feature annotation.</text>
</comment>
<keyword evidence="1 8" id="KW-0963">Cytoplasm</keyword>
<dbReference type="PANTHER" id="PTHR19136:SF81">
    <property type="entry name" value="MOLYBDENUM COFACTOR GUANYLYLTRANSFERASE"/>
    <property type="match status" value="1"/>
</dbReference>
<dbReference type="OrthoDB" id="9788394at2"/>